<dbReference type="InterPro" id="IPR008139">
    <property type="entry name" value="SaposinB_dom"/>
</dbReference>
<evidence type="ECO:0000256" key="8">
    <source>
        <dbReference type="ARBA" id="ARBA00023157"/>
    </source>
</evidence>
<dbReference type="PIRSF" id="PIRSF000948">
    <property type="entry name" value="Sphingomy_PDE"/>
    <property type="match status" value="1"/>
</dbReference>
<evidence type="ECO:0000256" key="5">
    <source>
        <dbReference type="ARBA" id="ARBA00022729"/>
    </source>
</evidence>
<evidence type="ECO:0000313" key="14">
    <source>
        <dbReference type="EMBL" id="KIJ36913.1"/>
    </source>
</evidence>
<evidence type="ECO:0000256" key="10">
    <source>
        <dbReference type="PIRNR" id="PIRNR000948"/>
    </source>
</evidence>
<comment type="similarity">
    <text evidence="2 10">Belongs to the acid sphingomyelinase family.</text>
</comment>
<dbReference type="OrthoDB" id="282973at2759"/>
<feature type="binding site" evidence="11">
    <location>
        <position position="178"/>
    </location>
    <ligand>
        <name>Zn(2+)</name>
        <dbReference type="ChEBI" id="CHEBI:29105"/>
        <label>1</label>
    </ligand>
</feature>
<dbReference type="Proteomes" id="UP000054279">
    <property type="component" value="Unassembled WGS sequence"/>
</dbReference>
<dbReference type="PROSITE" id="PS50015">
    <property type="entry name" value="SAP_B"/>
    <property type="match status" value="1"/>
</dbReference>
<dbReference type="InterPro" id="IPR041805">
    <property type="entry name" value="ASMase/PPN1_MPP"/>
</dbReference>
<name>A0A0C9U2C3_SPHS4</name>
<feature type="binding site" evidence="11">
    <location>
        <position position="180"/>
    </location>
    <ligand>
        <name>Zn(2+)</name>
        <dbReference type="ChEBI" id="CHEBI:29105"/>
        <label>1</label>
    </ligand>
</feature>
<dbReference type="InterPro" id="IPR029052">
    <property type="entry name" value="Metallo-depent_PP-like"/>
</dbReference>
<dbReference type="InterPro" id="IPR004843">
    <property type="entry name" value="Calcineurin-like_PHP"/>
</dbReference>
<dbReference type="GO" id="GO:0005615">
    <property type="term" value="C:extracellular space"/>
    <property type="evidence" value="ECO:0007669"/>
    <property type="project" value="TreeGrafter"/>
</dbReference>
<keyword evidence="15" id="KW-1185">Reference proteome</keyword>
<evidence type="ECO:0000256" key="6">
    <source>
        <dbReference type="ARBA" id="ARBA00022801"/>
    </source>
</evidence>
<dbReference type="GO" id="GO:0046513">
    <property type="term" value="P:ceramide biosynthetic process"/>
    <property type="evidence" value="ECO:0007669"/>
    <property type="project" value="UniProtKB-ARBA"/>
</dbReference>
<dbReference type="GO" id="GO:0016020">
    <property type="term" value="C:membrane"/>
    <property type="evidence" value="ECO:0007669"/>
    <property type="project" value="GOC"/>
</dbReference>
<evidence type="ECO:0000256" key="12">
    <source>
        <dbReference type="PIRSR" id="PIRSR000948-2"/>
    </source>
</evidence>
<evidence type="ECO:0000313" key="15">
    <source>
        <dbReference type="Proteomes" id="UP000054279"/>
    </source>
</evidence>
<comment type="cofactor">
    <cofactor evidence="11">
        <name>Zn(2+)</name>
        <dbReference type="ChEBI" id="CHEBI:29105"/>
    </cofactor>
    <text evidence="11">Binds 2 Zn(2+) ions per subunit.</text>
</comment>
<feature type="disulfide bond" evidence="12">
    <location>
        <begin position="566"/>
        <end position="570"/>
    </location>
</feature>
<keyword evidence="6 10" id="KW-0378">Hydrolase</keyword>
<dbReference type="SUPFAM" id="SSF56300">
    <property type="entry name" value="Metallo-dependent phosphatases"/>
    <property type="match status" value="1"/>
</dbReference>
<feature type="binding site" evidence="11">
    <location>
        <position position="437"/>
    </location>
    <ligand>
        <name>Zn(2+)</name>
        <dbReference type="ChEBI" id="CHEBI:29105"/>
        <label>1</label>
    </ligand>
</feature>
<reference evidence="14 15" key="1">
    <citation type="submission" date="2014-06" db="EMBL/GenBank/DDBJ databases">
        <title>Evolutionary Origins and Diversification of the Mycorrhizal Mutualists.</title>
        <authorList>
            <consortium name="DOE Joint Genome Institute"/>
            <consortium name="Mycorrhizal Genomics Consortium"/>
            <person name="Kohler A."/>
            <person name="Kuo A."/>
            <person name="Nagy L.G."/>
            <person name="Floudas D."/>
            <person name="Copeland A."/>
            <person name="Barry K.W."/>
            <person name="Cichocki N."/>
            <person name="Veneault-Fourrey C."/>
            <person name="LaButti K."/>
            <person name="Lindquist E.A."/>
            <person name="Lipzen A."/>
            <person name="Lundell T."/>
            <person name="Morin E."/>
            <person name="Murat C."/>
            <person name="Riley R."/>
            <person name="Ohm R."/>
            <person name="Sun H."/>
            <person name="Tunlid A."/>
            <person name="Henrissat B."/>
            <person name="Grigoriev I.V."/>
            <person name="Hibbett D.S."/>
            <person name="Martin F."/>
        </authorList>
    </citation>
    <scope>NUCLEOTIDE SEQUENCE [LARGE SCALE GENOMIC DNA]</scope>
    <source>
        <strain evidence="14 15">SS14</strain>
    </source>
</reference>
<dbReference type="PANTHER" id="PTHR10340:SF34">
    <property type="entry name" value="SPHINGOMYELIN PHOSPHODIESTERASE"/>
    <property type="match status" value="1"/>
</dbReference>
<evidence type="ECO:0000256" key="7">
    <source>
        <dbReference type="ARBA" id="ARBA00022833"/>
    </source>
</evidence>
<dbReference type="GO" id="GO:0004767">
    <property type="term" value="F:sphingomyelin phosphodiesterase activity"/>
    <property type="evidence" value="ECO:0007669"/>
    <property type="project" value="UniProtKB-UniRule"/>
</dbReference>
<feature type="disulfide bond" evidence="12">
    <location>
        <begin position="93"/>
        <end position="104"/>
    </location>
</feature>
<dbReference type="Pfam" id="PF19272">
    <property type="entry name" value="ASMase_C"/>
    <property type="match status" value="1"/>
</dbReference>
<keyword evidence="7 11" id="KW-0862">Zinc</keyword>
<evidence type="ECO:0000256" key="1">
    <source>
        <dbReference type="ARBA" id="ARBA00004613"/>
    </source>
</evidence>
<feature type="binding site" evidence="11">
    <location>
        <position position="401"/>
    </location>
    <ligand>
        <name>Zn(2+)</name>
        <dbReference type="ChEBI" id="CHEBI:29105"/>
        <label>2</label>
    </ligand>
</feature>
<protein>
    <recommendedName>
        <fullName evidence="10">Sphingomyelin phosphodiesterase</fullName>
    </recommendedName>
</protein>
<dbReference type="GO" id="GO:0016798">
    <property type="term" value="F:hydrolase activity, acting on glycosyl bonds"/>
    <property type="evidence" value="ECO:0007669"/>
    <property type="project" value="UniProtKB-KW"/>
</dbReference>
<dbReference type="HOGENOM" id="CLU_014743_1_0_1"/>
<dbReference type="GO" id="GO:0046872">
    <property type="term" value="F:metal ion binding"/>
    <property type="evidence" value="ECO:0007669"/>
    <property type="project" value="UniProtKB-KW"/>
</dbReference>
<dbReference type="CDD" id="cd00842">
    <property type="entry name" value="MPP_ASMase"/>
    <property type="match status" value="1"/>
</dbReference>
<evidence type="ECO:0000256" key="9">
    <source>
        <dbReference type="ARBA" id="ARBA00023180"/>
    </source>
</evidence>
<comment type="function">
    <text evidence="10">Converts sphingomyelin to ceramide.</text>
</comment>
<comment type="subcellular location">
    <subcellularLocation>
        <location evidence="1">Secreted</location>
    </subcellularLocation>
</comment>
<evidence type="ECO:0000259" key="13">
    <source>
        <dbReference type="PROSITE" id="PS50015"/>
    </source>
</evidence>
<keyword evidence="3" id="KW-0964">Secreted</keyword>
<accession>A0A0C9U2C3</accession>
<keyword evidence="4 11" id="KW-0479">Metal-binding</keyword>
<proteinExistence type="inferred from homology"/>
<keyword evidence="9" id="KW-0325">Glycoprotein</keyword>
<dbReference type="Pfam" id="PF00149">
    <property type="entry name" value="Metallophos"/>
    <property type="match status" value="1"/>
</dbReference>
<keyword evidence="5" id="KW-0732">Signal</keyword>
<evidence type="ECO:0000256" key="3">
    <source>
        <dbReference type="ARBA" id="ARBA00022525"/>
    </source>
</evidence>
<dbReference type="GO" id="GO:0006685">
    <property type="term" value="P:sphingomyelin catabolic process"/>
    <property type="evidence" value="ECO:0007669"/>
    <property type="project" value="UniProtKB-UniRule"/>
</dbReference>
<feature type="disulfide bond" evidence="12">
    <location>
        <begin position="64"/>
        <end position="140"/>
    </location>
</feature>
<dbReference type="AlphaFoldDB" id="A0A0C9U2C3"/>
<dbReference type="InterPro" id="IPR011160">
    <property type="entry name" value="Sphingomy_PDE"/>
</dbReference>
<feature type="disulfide bond" evidence="12">
    <location>
        <begin position="199"/>
        <end position="221"/>
    </location>
</feature>
<organism evidence="14 15">
    <name type="scientific">Sphaerobolus stellatus (strain SS14)</name>
    <dbReference type="NCBI Taxonomy" id="990650"/>
    <lineage>
        <taxon>Eukaryota</taxon>
        <taxon>Fungi</taxon>
        <taxon>Dikarya</taxon>
        <taxon>Basidiomycota</taxon>
        <taxon>Agaricomycotina</taxon>
        <taxon>Agaricomycetes</taxon>
        <taxon>Phallomycetidae</taxon>
        <taxon>Geastrales</taxon>
        <taxon>Sphaerobolaceae</taxon>
        <taxon>Sphaerobolus</taxon>
    </lineage>
</organism>
<keyword evidence="8 12" id="KW-1015">Disulfide bond</keyword>
<gene>
    <name evidence="14" type="ORF">M422DRAFT_33971</name>
</gene>
<evidence type="ECO:0000256" key="2">
    <source>
        <dbReference type="ARBA" id="ARBA00008234"/>
    </source>
</evidence>
<feature type="binding site" evidence="11">
    <location>
        <position position="250"/>
    </location>
    <ligand>
        <name>Zn(2+)</name>
        <dbReference type="ChEBI" id="CHEBI:29105"/>
        <label>1</label>
    </ligand>
</feature>
<dbReference type="EMBL" id="KN837173">
    <property type="protein sequence ID" value="KIJ36913.1"/>
    <property type="molecule type" value="Genomic_DNA"/>
</dbReference>
<dbReference type="InterPro" id="IPR045473">
    <property type="entry name" value="ASM_C"/>
</dbReference>
<dbReference type="Gene3D" id="3.60.21.10">
    <property type="match status" value="1"/>
</dbReference>
<feature type="domain" description="Saposin B-type" evidence="13">
    <location>
        <begin position="60"/>
        <end position="144"/>
    </location>
</feature>
<feature type="disulfide bond" evidence="12">
    <location>
        <begin position="193"/>
        <end position="198"/>
    </location>
</feature>
<feature type="binding site" evidence="11">
    <location>
        <position position="250"/>
    </location>
    <ligand>
        <name>Zn(2+)</name>
        <dbReference type="ChEBI" id="CHEBI:29105"/>
        <label>2</label>
    </ligand>
</feature>
<evidence type="ECO:0000256" key="4">
    <source>
        <dbReference type="ARBA" id="ARBA00022723"/>
    </source>
</evidence>
<feature type="binding site" evidence="11">
    <location>
        <position position="289"/>
    </location>
    <ligand>
        <name>Zn(2+)</name>
        <dbReference type="ChEBI" id="CHEBI:29105"/>
        <label>2</label>
    </ligand>
</feature>
<evidence type="ECO:0000256" key="11">
    <source>
        <dbReference type="PIRSR" id="PIRSR000948-1"/>
    </source>
</evidence>
<feature type="binding site" evidence="11">
    <location>
        <position position="435"/>
    </location>
    <ligand>
        <name>Zn(2+)</name>
        <dbReference type="ChEBI" id="CHEBI:29105"/>
        <label>2</label>
    </ligand>
</feature>
<keyword evidence="10" id="KW-0326">Glycosidase</keyword>
<sequence length="651" mass="71473">MWYSFSFCYLKHTIPQHGKPSAAFSDSMKVNVRSLSLGLLGLATIGRASLLDTILTDLETAVDCASCQTLLVPLQTLALLGDTTFDTTFATICKTLHVEDDDVCDGLLNTTGPILAHSLRRFTPGTRTADKFCSAMFGLCPQPSVAAFSVPFPKPAPAKPKKFVSKGKAPFQVVHFSDVHIDREYTTGSEANCTKPICCRNFADDTAPAMIPAGPFGNRQCDAPSDLADTMFGAIKQVASSAKFSIFTGDVVAHDIWLVDRPEATEDLTAWNAQMAANVIAPVYPGLGNHDTAPVNSFPRSDIKTDMQVQWVFDIQSQGWLRWINATAANEVDHQSGSYSLVVPGTNLRLISLNTQYWYQDNFWLYDTNNMPSDPNGVLAFIVSQLQAAEDAGQRAWLYGHIPPGKSDFLHDQSNYFNQIVQRYKDTIAAQFYGHTHRDELEIAYSDFTNQTAATADSFGLICPSLTPTSGNPAFKVYDIDSDTYEVMDAKVFISNISDPSFQVKPTWDLYYSARDVYGPLVGNLGPTDSLNASFWHKLTEVFETNDNAFQLYVQHLSRGADATVCTGSCKTTTICDIRAMRSENNCDTVTPGFSVKRGEPTAILPGMSNDECEGNGAHTIIRKIVAEARANGIRDEHKEIIRRSIGPLEA</sequence>
<dbReference type="PANTHER" id="PTHR10340">
    <property type="entry name" value="SPHINGOMYELIN PHOSPHODIESTERASE"/>
    <property type="match status" value="1"/>
</dbReference>